<reference evidence="13" key="1">
    <citation type="submission" date="2016-11" db="EMBL/GenBank/DDBJ databases">
        <authorList>
            <person name="Varghese N."/>
            <person name="Submissions S."/>
        </authorList>
    </citation>
    <scope>NUCLEOTIDE SEQUENCE [LARGE SCALE GENOMIC DNA]</scope>
    <source>
        <strain evidence="13">DSM 16579</strain>
    </source>
</reference>
<evidence type="ECO:0000256" key="4">
    <source>
        <dbReference type="ARBA" id="ARBA00022630"/>
    </source>
</evidence>
<evidence type="ECO:0000256" key="5">
    <source>
        <dbReference type="ARBA" id="ARBA00022643"/>
    </source>
</evidence>
<keyword evidence="6" id="KW-0547">Nucleotide-binding</keyword>
<dbReference type="CDD" id="cd04730">
    <property type="entry name" value="NPD_like"/>
    <property type="match status" value="1"/>
</dbReference>
<dbReference type="RefSeq" id="WP_072840540.1">
    <property type="nucleotide sequence ID" value="NZ_FQVF01000014.1"/>
</dbReference>
<evidence type="ECO:0000256" key="10">
    <source>
        <dbReference type="ARBA" id="ARBA00049401"/>
    </source>
</evidence>
<dbReference type="FunFam" id="3.20.20.70:FF:000154">
    <property type="entry name" value="Probable nitronate monooxygenase"/>
    <property type="match status" value="1"/>
</dbReference>
<dbReference type="PANTHER" id="PTHR42747:SF3">
    <property type="entry name" value="NITRONATE MONOOXYGENASE-RELATED"/>
    <property type="match status" value="1"/>
</dbReference>
<dbReference type="GO" id="GO:0009636">
    <property type="term" value="P:response to toxic substance"/>
    <property type="evidence" value="ECO:0007669"/>
    <property type="project" value="UniProtKB-KW"/>
</dbReference>
<evidence type="ECO:0000256" key="8">
    <source>
        <dbReference type="ARBA" id="ARBA00023033"/>
    </source>
</evidence>
<sequence length="352" mass="38332">MKQFLLCDWLGMDYPIIQAPMAGVQDSALAIAVSEAGGLGSLPCAMLSVDDIAHQVSLIKASTNKPYNLNFFCHDTSEYNEIKHQQWRVLLKPYFDELSGQYDATIKAATRMPFSHDIADVIEDFAPPVISFHFGLPDAKLLARVKSWGTKVLSSATTLEEAVWLEENGVDGIIAQGLEAGGHRGMFLSKDVSTQIGLFSLLPQIVDRVSVPVIAAGGICDTRSIDCALSLGASVVQIGTSYLLCHEAKTSQLHRAALKSQRAHHTALTNVFTGRPARGIANRIMKDLGYMNSSVPDFPYASMEMAQLKNLAEKQNLDDFSSLWSGQNVSGCQEISAFDLTKQFAEACRIVS</sequence>
<evidence type="ECO:0000256" key="6">
    <source>
        <dbReference type="ARBA" id="ARBA00022741"/>
    </source>
</evidence>
<evidence type="ECO:0000256" key="3">
    <source>
        <dbReference type="ARBA" id="ARBA00022575"/>
    </source>
</evidence>
<evidence type="ECO:0000313" key="12">
    <source>
        <dbReference type="EMBL" id="SHF99374.1"/>
    </source>
</evidence>
<dbReference type="Gene3D" id="3.20.20.70">
    <property type="entry name" value="Aldolase class I"/>
    <property type="match status" value="1"/>
</dbReference>
<organism evidence="12 13">
    <name type="scientific">Marinomonas polaris DSM 16579</name>
    <dbReference type="NCBI Taxonomy" id="1122206"/>
    <lineage>
        <taxon>Bacteria</taxon>
        <taxon>Pseudomonadati</taxon>
        <taxon>Pseudomonadota</taxon>
        <taxon>Gammaproteobacteria</taxon>
        <taxon>Oceanospirillales</taxon>
        <taxon>Oceanospirillaceae</taxon>
        <taxon>Marinomonas</taxon>
    </lineage>
</organism>
<evidence type="ECO:0000256" key="9">
    <source>
        <dbReference type="ARBA" id="ARBA00031155"/>
    </source>
</evidence>
<evidence type="ECO:0000256" key="1">
    <source>
        <dbReference type="ARBA" id="ARBA00001917"/>
    </source>
</evidence>
<protein>
    <recommendedName>
        <fullName evidence="11">Nitronate monooxygenase</fullName>
    </recommendedName>
    <alternativeName>
        <fullName evidence="9">Propionate 3-nitronate monooxygenase</fullName>
    </alternativeName>
</protein>
<dbReference type="EMBL" id="FQVF01000014">
    <property type="protein sequence ID" value="SHF99374.1"/>
    <property type="molecule type" value="Genomic_DNA"/>
</dbReference>
<keyword evidence="13" id="KW-1185">Reference proteome</keyword>
<keyword evidence="7" id="KW-0560">Oxidoreductase</keyword>
<keyword evidence="8 12" id="KW-0503">Monooxygenase</keyword>
<dbReference type="GO" id="GO:0000166">
    <property type="term" value="F:nucleotide binding"/>
    <property type="evidence" value="ECO:0007669"/>
    <property type="project" value="UniProtKB-KW"/>
</dbReference>
<dbReference type="SUPFAM" id="SSF51412">
    <property type="entry name" value="Inosine monophosphate dehydrogenase (IMPDH)"/>
    <property type="match status" value="1"/>
</dbReference>
<comment type="cofactor">
    <cofactor evidence="1">
        <name>FMN</name>
        <dbReference type="ChEBI" id="CHEBI:58210"/>
    </cofactor>
</comment>
<dbReference type="PANTHER" id="PTHR42747">
    <property type="entry name" value="NITRONATE MONOOXYGENASE-RELATED"/>
    <property type="match status" value="1"/>
</dbReference>
<dbReference type="InterPro" id="IPR004136">
    <property type="entry name" value="NMO"/>
</dbReference>
<dbReference type="InterPro" id="IPR013785">
    <property type="entry name" value="Aldolase_TIM"/>
</dbReference>
<dbReference type="Proteomes" id="UP000184517">
    <property type="component" value="Unassembled WGS sequence"/>
</dbReference>
<gene>
    <name evidence="12" type="ORF">SAMN02745753_03042</name>
</gene>
<dbReference type="GO" id="GO:0018580">
    <property type="term" value="F:nitronate monooxygenase activity"/>
    <property type="evidence" value="ECO:0007669"/>
    <property type="project" value="InterPro"/>
</dbReference>
<name>A0A1M5G6S5_9GAMM</name>
<dbReference type="AlphaFoldDB" id="A0A1M5G6S5"/>
<comment type="catalytic activity">
    <reaction evidence="10">
        <text>3 propionate 3-nitronate + 3 O2 + H2O = 3 3-oxopropanoate + 2 nitrate + nitrite + H2O2 + 3 H(+)</text>
        <dbReference type="Rhea" id="RHEA:57332"/>
        <dbReference type="ChEBI" id="CHEBI:15377"/>
        <dbReference type="ChEBI" id="CHEBI:15378"/>
        <dbReference type="ChEBI" id="CHEBI:15379"/>
        <dbReference type="ChEBI" id="CHEBI:16240"/>
        <dbReference type="ChEBI" id="CHEBI:16301"/>
        <dbReference type="ChEBI" id="CHEBI:17632"/>
        <dbReference type="ChEBI" id="CHEBI:33190"/>
        <dbReference type="ChEBI" id="CHEBI:136067"/>
    </reaction>
</comment>
<dbReference type="Pfam" id="PF03060">
    <property type="entry name" value="NMO"/>
    <property type="match status" value="1"/>
</dbReference>
<keyword evidence="4" id="KW-0285">Flavoprotein</keyword>
<evidence type="ECO:0000256" key="2">
    <source>
        <dbReference type="ARBA" id="ARBA00009881"/>
    </source>
</evidence>
<evidence type="ECO:0000256" key="7">
    <source>
        <dbReference type="ARBA" id="ARBA00023002"/>
    </source>
</evidence>
<keyword evidence="3" id="KW-0216">Detoxification</keyword>
<dbReference type="OrthoDB" id="9778912at2"/>
<evidence type="ECO:0000256" key="11">
    <source>
        <dbReference type="ARBA" id="ARBA00067136"/>
    </source>
</evidence>
<evidence type="ECO:0000313" key="13">
    <source>
        <dbReference type="Proteomes" id="UP000184517"/>
    </source>
</evidence>
<proteinExistence type="inferred from homology"/>
<accession>A0A1M5G6S5</accession>
<keyword evidence="5" id="KW-0288">FMN</keyword>
<comment type="similarity">
    <text evidence="2">Belongs to the nitronate monooxygenase family. NMO class I subfamily.</text>
</comment>
<dbReference type="STRING" id="1122206.SAMN02745753_03042"/>